<evidence type="ECO:0000313" key="1">
    <source>
        <dbReference type="EMBL" id="ENW86816.1"/>
    </source>
</evidence>
<dbReference type="RefSeq" id="WP_005172042.1">
    <property type="nucleotide sequence ID" value="NZ_KB850035.1"/>
</dbReference>
<dbReference type="InterPro" id="IPR032359">
    <property type="entry name" value="KwaB-like"/>
</dbReference>
<evidence type="ECO:0000313" key="2">
    <source>
        <dbReference type="Proteomes" id="UP000023774"/>
    </source>
</evidence>
<proteinExistence type="predicted"/>
<reference evidence="1 2" key="1">
    <citation type="submission" date="2013-02" db="EMBL/GenBank/DDBJ databases">
        <title>The Genome Sequence of Acinetobacter sp. NIPH 713.</title>
        <authorList>
            <consortium name="The Broad Institute Genome Sequencing Platform"/>
            <consortium name="The Broad Institute Genome Sequencing Center for Infectious Disease"/>
            <person name="Cerqueira G."/>
            <person name="Feldgarden M."/>
            <person name="Courvalin P."/>
            <person name="Perichon B."/>
            <person name="Grillot-Courvalin C."/>
            <person name="Clermont D."/>
            <person name="Rocha E."/>
            <person name="Yoon E.-J."/>
            <person name="Nemec A."/>
            <person name="Walker B."/>
            <person name="Young S.K."/>
            <person name="Zeng Q."/>
            <person name="Gargeya S."/>
            <person name="Fitzgerald M."/>
            <person name="Haas B."/>
            <person name="Abouelleil A."/>
            <person name="Alvarado L."/>
            <person name="Arachchi H.M."/>
            <person name="Berlin A.M."/>
            <person name="Chapman S.B."/>
            <person name="Dewar J."/>
            <person name="Goldberg J."/>
            <person name="Griggs A."/>
            <person name="Gujja S."/>
            <person name="Hansen M."/>
            <person name="Howarth C."/>
            <person name="Imamovic A."/>
            <person name="Larimer J."/>
            <person name="McCowan C."/>
            <person name="Murphy C."/>
            <person name="Neiman D."/>
            <person name="Pearson M."/>
            <person name="Priest M."/>
            <person name="Roberts A."/>
            <person name="Saif S."/>
            <person name="Shea T."/>
            <person name="Sisk P."/>
            <person name="Sykes S."/>
            <person name="Wortman J."/>
            <person name="Nusbaum C."/>
            <person name="Birren B."/>
        </authorList>
    </citation>
    <scope>NUCLEOTIDE SEQUENCE [LARGE SCALE GENOMIC DNA]</scope>
    <source>
        <strain evidence="1 2">NIPH 713</strain>
    </source>
</reference>
<accession>N9M810</accession>
<sequence>MLINELKESLNEFVESPNNFVACVYGVLQDGENFSIKKLDIAATDQPAIRDIYLKSTKELLIEKSDLSLIKLSSCDDRREAIYEYDLALPPNIAFLGGLNLDDTLPKFNFNTDDLSKIKGLIIEIGNESDTFMIYKSFPLIHLFGRGSLYLGLMKEEERFKRIDQTFLRLTTGFQLLIYQSTLYVIDLSFLEKSTSFKGIIKAEAEKGIEAIESLGILDSTEPLKDMIEDLAFSRKLTKVINDSPVIKAGITNEQIIQFIQTHVKLKKQIKISDDGTKIILTSKVSKNEFLRVLLDDHLYSKLTDIPYVAKAKDVA</sequence>
<dbReference type="PATRIC" id="fig|1217709.3.peg.1815"/>
<dbReference type="HOGENOM" id="CLU_072990_0_0_6"/>
<dbReference type="NCBIfam" id="NF041623">
    <property type="entry name" value="KwaB"/>
    <property type="match status" value="1"/>
</dbReference>
<dbReference type="Pfam" id="PF16162">
    <property type="entry name" value="KwaB"/>
    <property type="match status" value="1"/>
</dbReference>
<dbReference type="EMBL" id="APRJ01000011">
    <property type="protein sequence ID" value="ENW86816.1"/>
    <property type="molecule type" value="Genomic_DNA"/>
</dbReference>
<dbReference type="InterPro" id="IPR048119">
    <property type="entry name" value="KwaB"/>
</dbReference>
<comment type="caution">
    <text evidence="1">The sequence shown here is derived from an EMBL/GenBank/DDBJ whole genome shotgun (WGS) entry which is preliminary data.</text>
</comment>
<dbReference type="Proteomes" id="UP000023774">
    <property type="component" value="Unassembled WGS sequence"/>
</dbReference>
<protein>
    <recommendedName>
        <fullName evidence="3">DUF4868 domain-containing protein</fullName>
    </recommendedName>
</protein>
<dbReference type="OrthoDB" id="2680217at2"/>
<dbReference type="AlphaFoldDB" id="N9M810"/>
<organism evidence="1 2">
    <name type="scientific">Acinetobacter pseudolwoffii</name>
    <dbReference type="NCBI Taxonomy" id="2053287"/>
    <lineage>
        <taxon>Bacteria</taxon>
        <taxon>Pseudomonadati</taxon>
        <taxon>Pseudomonadota</taxon>
        <taxon>Gammaproteobacteria</taxon>
        <taxon>Moraxellales</taxon>
        <taxon>Moraxellaceae</taxon>
        <taxon>Acinetobacter</taxon>
    </lineage>
</organism>
<name>N9M810_9GAMM</name>
<keyword evidence="2" id="KW-1185">Reference proteome</keyword>
<gene>
    <name evidence="1" type="ORF">F906_01888</name>
</gene>
<evidence type="ECO:0008006" key="3">
    <source>
        <dbReference type="Google" id="ProtNLM"/>
    </source>
</evidence>